<keyword evidence="9" id="KW-0168">Coated pit</keyword>
<evidence type="ECO:0000256" key="1">
    <source>
        <dbReference type="ARBA" id="ARBA00004180"/>
    </source>
</evidence>
<evidence type="ECO:0000256" key="9">
    <source>
        <dbReference type="ARBA" id="ARBA00023176"/>
    </source>
</evidence>
<evidence type="ECO:0000256" key="8">
    <source>
        <dbReference type="ARBA" id="ARBA00023136"/>
    </source>
</evidence>
<reference evidence="13" key="3">
    <citation type="submission" date="2025-09" db="UniProtKB">
        <authorList>
            <consortium name="Ensembl"/>
        </authorList>
    </citation>
    <scope>IDENTIFICATION</scope>
    <source>
        <strain evidence="13">Brown Norway</strain>
    </source>
</reference>
<feature type="domain" description="AP complex mu/sigma subunit" evidence="12">
    <location>
        <begin position="1"/>
        <end position="140"/>
    </location>
</feature>
<dbReference type="InterPro" id="IPR022775">
    <property type="entry name" value="AP_mu_sigma_su"/>
</dbReference>
<reference evidence="13" key="1">
    <citation type="submission" date="2024-01" db="EMBL/GenBank/DDBJ databases">
        <title>GRCr8: a new rat reference genome assembly contstructed from accurate long reads and long range scaffolding.</title>
        <authorList>
            <person name="Doris P.A."/>
            <person name="Kalbfleisch T."/>
            <person name="Li K."/>
            <person name="Howe K."/>
            <person name="Wood J."/>
        </authorList>
    </citation>
    <scope>NUCLEOTIDE SEQUENCE [LARGE SCALE GENOMIC DNA]</scope>
    <source>
        <strain evidence="13">Brown Norway</strain>
    </source>
</reference>
<proteinExistence type="evidence at protein level"/>
<keyword evidence="15" id="KW-1267">Proteomics identification</keyword>
<evidence type="ECO:0000259" key="12">
    <source>
        <dbReference type="Pfam" id="PF01217"/>
    </source>
</evidence>
<feature type="region of interest" description="Disordered" evidence="11">
    <location>
        <begin position="146"/>
        <end position="233"/>
    </location>
</feature>
<dbReference type="Gene3D" id="3.30.450.60">
    <property type="match status" value="1"/>
</dbReference>
<dbReference type="InterPro" id="IPR011012">
    <property type="entry name" value="Longin-like_dom_sf"/>
</dbReference>
<comment type="similarity">
    <text evidence="4">Belongs to the adaptor complexes small subunit family.</text>
</comment>
<sequence>MRFMLLFSRQGKLRLQKWYLATSDKERKKMVRELMQVVLARKPKMCSFLEWRDLKVVYKRYASLYFCCAIEGQDNELITLELIHRYVELLDKYFGSVCELDIIFNFEKAYFILDEFLMGGDVQDTSKKSVLKAIEQADLLQEVRARDRDGPGIAPSASGGPCGTGGRQDKRQHLGLFPLTSPPDPFSWRDPAAFPRPPHLLRRSCGSSPTYKHSLPPGLPPPPPSVPTEGFRG</sequence>
<protein>
    <submittedName>
        <fullName evidence="13">Adaptor related protein complex 1 subunit sigma 1</fullName>
    </submittedName>
</protein>
<dbReference type="Ensembl" id="ENSRNOT00000166568.1">
    <property type="protein sequence ID" value="ENSRNOP00000099473.1"/>
    <property type="gene ID" value="ENSRNOG00000001415.9"/>
</dbReference>
<evidence type="ECO:0000256" key="6">
    <source>
        <dbReference type="ARBA" id="ARBA00022927"/>
    </source>
</evidence>
<keyword evidence="10" id="KW-0968">Cytoplasmic vesicle</keyword>
<keyword evidence="5" id="KW-0813">Transport</keyword>
<keyword evidence="8" id="KW-0472">Membrane</keyword>
<organism evidence="13 14">
    <name type="scientific">Rattus norvegicus</name>
    <name type="common">Rat</name>
    <dbReference type="NCBI Taxonomy" id="10116"/>
    <lineage>
        <taxon>Eukaryota</taxon>
        <taxon>Metazoa</taxon>
        <taxon>Chordata</taxon>
        <taxon>Craniata</taxon>
        <taxon>Vertebrata</taxon>
        <taxon>Euteleostomi</taxon>
        <taxon>Mammalia</taxon>
        <taxon>Eutheria</taxon>
        <taxon>Euarchontoglires</taxon>
        <taxon>Glires</taxon>
        <taxon>Rodentia</taxon>
        <taxon>Myomorpha</taxon>
        <taxon>Muroidea</taxon>
        <taxon>Muridae</taxon>
        <taxon>Murinae</taxon>
        <taxon>Rattus</taxon>
    </lineage>
</organism>
<dbReference type="SUPFAM" id="SSF64356">
    <property type="entry name" value="SNARE-like"/>
    <property type="match status" value="1"/>
</dbReference>
<dbReference type="InterPro" id="IPR016635">
    <property type="entry name" value="AP_complex_ssu"/>
</dbReference>
<dbReference type="InterPro" id="IPR000804">
    <property type="entry name" value="Clathrin_sm-chain_CS"/>
</dbReference>
<dbReference type="InterPro" id="IPR044733">
    <property type="entry name" value="AP1_sigma"/>
</dbReference>
<dbReference type="RGD" id="1305911">
    <property type="gene designation" value="Ap1s1"/>
</dbReference>
<evidence type="ECO:0000256" key="3">
    <source>
        <dbReference type="ARBA" id="ARBA00004600"/>
    </source>
</evidence>
<keyword evidence="7" id="KW-0333">Golgi apparatus</keyword>
<feature type="compositionally biased region" description="Pro residues" evidence="11">
    <location>
        <begin position="217"/>
        <end position="226"/>
    </location>
</feature>
<evidence type="ECO:0000256" key="7">
    <source>
        <dbReference type="ARBA" id="ARBA00023034"/>
    </source>
</evidence>
<dbReference type="GeneTree" id="ENSGT00970000193372"/>
<evidence type="ECO:0000256" key="4">
    <source>
        <dbReference type="ARBA" id="ARBA00006972"/>
    </source>
</evidence>
<dbReference type="Proteomes" id="UP000002494">
    <property type="component" value="Chromosome 12"/>
</dbReference>
<evidence type="ECO:0000256" key="10">
    <source>
        <dbReference type="ARBA" id="ARBA00023329"/>
    </source>
</evidence>
<evidence type="ECO:0000313" key="13">
    <source>
        <dbReference type="Ensembl" id="ENSRNOP00000099473.1"/>
    </source>
</evidence>
<keyword evidence="6" id="KW-0653">Protein transport</keyword>
<dbReference type="PANTHER" id="PTHR11753">
    <property type="entry name" value="ADAPTOR COMPLEXES SMALL SUBUNIT FAMILY"/>
    <property type="match status" value="1"/>
</dbReference>
<evidence type="ECO:0000256" key="11">
    <source>
        <dbReference type="SAM" id="MobiDB-lite"/>
    </source>
</evidence>
<keyword evidence="14" id="KW-1185">Reference proteome</keyword>
<dbReference type="CDD" id="cd14831">
    <property type="entry name" value="AP1_sigma"/>
    <property type="match status" value="1"/>
</dbReference>
<evidence type="ECO:0000256" key="5">
    <source>
        <dbReference type="ARBA" id="ARBA00022448"/>
    </source>
</evidence>
<gene>
    <name evidence="13" type="primary">Ap1s1</name>
</gene>
<evidence type="ECO:0000256" key="2">
    <source>
        <dbReference type="ARBA" id="ARBA00004555"/>
    </source>
</evidence>
<reference evidence="13" key="2">
    <citation type="submission" date="2025-08" db="UniProtKB">
        <authorList>
            <consortium name="Ensembl"/>
        </authorList>
    </citation>
    <scope>IDENTIFICATION</scope>
    <source>
        <strain evidence="13">Brown Norway</strain>
    </source>
</reference>
<comment type="subcellular location">
    <subcellularLocation>
        <location evidence="1">Cytoplasmic vesicle membrane</location>
        <topology evidence="1">Peripheral membrane protein</topology>
        <orientation evidence="1">Cytoplasmic side</orientation>
    </subcellularLocation>
    <subcellularLocation>
        <location evidence="2">Golgi apparatus</location>
    </subcellularLocation>
    <subcellularLocation>
        <location evidence="3">Membrane</location>
        <location evidence="3">Clathrin-coated pit</location>
    </subcellularLocation>
</comment>
<dbReference type="Pfam" id="PF01217">
    <property type="entry name" value="Clat_adaptor_s"/>
    <property type="match status" value="1"/>
</dbReference>
<evidence type="ECO:0000313" key="14">
    <source>
        <dbReference type="Proteomes" id="UP000002494"/>
    </source>
</evidence>
<evidence type="ECO:0007829" key="15">
    <source>
        <dbReference type="PeptideAtlas" id="A0ABK0LEE5"/>
    </source>
</evidence>
<dbReference type="PROSITE" id="PS00989">
    <property type="entry name" value="CLAT_ADAPTOR_S"/>
    <property type="match status" value="1"/>
</dbReference>
<name>A0ABK0LEE5_RAT</name>
<accession>A0ABK0LEE5</accession>